<name>A0A4U5JBU7_9EURY</name>
<gene>
    <name evidence="3" type="ORF">DM868_07530</name>
</gene>
<dbReference type="EMBL" id="QKNX01000002">
    <property type="protein sequence ID" value="TKR26334.1"/>
    <property type="molecule type" value="Genomic_DNA"/>
</dbReference>
<dbReference type="InterPro" id="IPR011055">
    <property type="entry name" value="Dup_hybrid_motif"/>
</dbReference>
<accession>A0A4U5JBU7</accession>
<dbReference type="OrthoDB" id="36515at2157"/>
<evidence type="ECO:0000259" key="2">
    <source>
        <dbReference type="Pfam" id="PF26483"/>
    </source>
</evidence>
<protein>
    <recommendedName>
        <fullName evidence="5">M23 family metallopeptidase</fullName>
    </recommendedName>
</protein>
<organism evidence="3 4">
    <name type="scientific">Natronomonas salsuginis</name>
    <dbReference type="NCBI Taxonomy" id="2217661"/>
    <lineage>
        <taxon>Archaea</taxon>
        <taxon>Methanobacteriati</taxon>
        <taxon>Methanobacteriota</taxon>
        <taxon>Stenosarchaea group</taxon>
        <taxon>Halobacteria</taxon>
        <taxon>Halobacteriales</taxon>
        <taxon>Natronomonadaceae</taxon>
        <taxon>Natronomonas</taxon>
    </lineage>
</organism>
<evidence type="ECO:0000313" key="4">
    <source>
        <dbReference type="Proteomes" id="UP000308037"/>
    </source>
</evidence>
<feature type="domain" description="DUF8155" evidence="2">
    <location>
        <begin position="144"/>
        <end position="268"/>
    </location>
</feature>
<evidence type="ECO:0000313" key="3">
    <source>
        <dbReference type="EMBL" id="TKR26334.1"/>
    </source>
</evidence>
<dbReference type="Proteomes" id="UP000308037">
    <property type="component" value="Unassembled WGS sequence"/>
</dbReference>
<evidence type="ECO:0008006" key="5">
    <source>
        <dbReference type="Google" id="ProtNLM"/>
    </source>
</evidence>
<dbReference type="AlphaFoldDB" id="A0A4U5JBU7"/>
<reference evidence="3 4" key="1">
    <citation type="submission" date="2019-04" db="EMBL/GenBank/DDBJ databases">
        <title>Natronomonas sp. F20-122 a newhaloarchaeon isolated from a saline saltern of Isla Bacuta, Huelva, Spain.</title>
        <authorList>
            <person name="Duran-Viseras A."/>
            <person name="Sanchez-Porro C."/>
            <person name="Ventosa A."/>
        </authorList>
    </citation>
    <scope>NUCLEOTIDE SEQUENCE [LARGE SCALE GENOMIC DNA]</scope>
    <source>
        <strain evidence="3 4">F20-122</strain>
    </source>
</reference>
<proteinExistence type="predicted"/>
<sequence>MVVVSADAIRQYERFSLYNSPYPAHDAGCAIDLYPGDDVAISPVAGTVRAVRTVGCPAQPYAVSEDHLILLDCGTYVARMLHVEPAVEAGDRVEVGDRLGTLIRSGFFGRWVDNHIHLGFRRPEQNHYRASGSLRIEPDVSVTGLGWDGTGTVVETGKTHVQLDAPIHADSGFGALADDDGVPIDGGLAHYSGGGVLQRAAGERLLLGTPIGTADRRNVTWADVAVYANDRRATGLSLFAAQRPFGAKLVFRAGHEFSVNDELTVRIEPTDEPVRLG</sequence>
<dbReference type="InterPro" id="IPR058468">
    <property type="entry name" value="DUF8155_N"/>
</dbReference>
<dbReference type="Pfam" id="PF26483">
    <property type="entry name" value="DUF8155_C"/>
    <property type="match status" value="1"/>
</dbReference>
<comment type="caution">
    <text evidence="3">The sequence shown here is derived from an EMBL/GenBank/DDBJ whole genome shotgun (WGS) entry which is preliminary data.</text>
</comment>
<dbReference type="Gene3D" id="2.70.70.10">
    <property type="entry name" value="Glucose Permease (Domain IIA)"/>
    <property type="match status" value="1"/>
</dbReference>
<dbReference type="InterPro" id="IPR058817">
    <property type="entry name" value="DUF8155_C"/>
</dbReference>
<dbReference type="RefSeq" id="WP_137276250.1">
    <property type="nucleotide sequence ID" value="NZ_QKNX01000002.1"/>
</dbReference>
<keyword evidence="4" id="KW-1185">Reference proteome</keyword>
<dbReference type="Pfam" id="PF26482">
    <property type="entry name" value="DUF8155"/>
    <property type="match status" value="1"/>
</dbReference>
<feature type="domain" description="DUF8155" evidence="1">
    <location>
        <begin position="4"/>
        <end position="137"/>
    </location>
</feature>
<evidence type="ECO:0000259" key="1">
    <source>
        <dbReference type="Pfam" id="PF26482"/>
    </source>
</evidence>